<keyword evidence="2" id="KW-1185">Reference proteome</keyword>
<reference evidence="2" key="2">
    <citation type="submission" date="2015-01" db="EMBL/GenBank/DDBJ databases">
        <title>Evolutionary Origins and Diversification of the Mycorrhizal Mutualists.</title>
        <authorList>
            <consortium name="DOE Joint Genome Institute"/>
            <consortium name="Mycorrhizal Genomics Consortium"/>
            <person name="Kohler A."/>
            <person name="Kuo A."/>
            <person name="Nagy L.G."/>
            <person name="Floudas D."/>
            <person name="Copeland A."/>
            <person name="Barry K.W."/>
            <person name="Cichocki N."/>
            <person name="Veneault-Fourrey C."/>
            <person name="LaButti K."/>
            <person name="Lindquist E.A."/>
            <person name="Lipzen A."/>
            <person name="Lundell T."/>
            <person name="Morin E."/>
            <person name="Murat C."/>
            <person name="Riley R."/>
            <person name="Ohm R."/>
            <person name="Sun H."/>
            <person name="Tunlid A."/>
            <person name="Henrissat B."/>
            <person name="Grigoriev I.V."/>
            <person name="Hibbett D.S."/>
            <person name="Martin F."/>
        </authorList>
    </citation>
    <scope>NUCLEOTIDE SEQUENCE [LARGE SCALE GENOMIC DNA]</scope>
    <source>
        <strain evidence="2">h7</strain>
    </source>
</reference>
<dbReference type="AlphaFoldDB" id="A0A0C3CDV3"/>
<protein>
    <submittedName>
        <fullName evidence="1">Uncharacterized protein</fullName>
    </submittedName>
</protein>
<gene>
    <name evidence="1" type="ORF">M413DRAFT_444813</name>
</gene>
<dbReference type="HOGENOM" id="CLU_3106590_0_0_1"/>
<evidence type="ECO:0000313" key="1">
    <source>
        <dbReference type="EMBL" id="KIM42394.1"/>
    </source>
</evidence>
<reference evidence="1 2" key="1">
    <citation type="submission" date="2014-04" db="EMBL/GenBank/DDBJ databases">
        <authorList>
            <consortium name="DOE Joint Genome Institute"/>
            <person name="Kuo A."/>
            <person name="Gay G."/>
            <person name="Dore J."/>
            <person name="Kohler A."/>
            <person name="Nagy L.G."/>
            <person name="Floudas D."/>
            <person name="Copeland A."/>
            <person name="Barry K.W."/>
            <person name="Cichocki N."/>
            <person name="Veneault-Fourrey C."/>
            <person name="LaButti K."/>
            <person name="Lindquist E.A."/>
            <person name="Lipzen A."/>
            <person name="Lundell T."/>
            <person name="Morin E."/>
            <person name="Murat C."/>
            <person name="Sun H."/>
            <person name="Tunlid A."/>
            <person name="Henrissat B."/>
            <person name="Grigoriev I.V."/>
            <person name="Hibbett D.S."/>
            <person name="Martin F."/>
            <person name="Nordberg H.P."/>
            <person name="Cantor M.N."/>
            <person name="Hua S.X."/>
        </authorList>
    </citation>
    <scope>NUCLEOTIDE SEQUENCE [LARGE SCALE GENOMIC DNA]</scope>
    <source>
        <strain evidence="2">h7</strain>
    </source>
</reference>
<sequence length="51" mass="5420">MSGRSSLQVNRLGLVTPSLQGVAHTLASLLNASFQELAFSQMSTLAFLNLV</sequence>
<evidence type="ECO:0000313" key="2">
    <source>
        <dbReference type="Proteomes" id="UP000053424"/>
    </source>
</evidence>
<accession>A0A0C3CDV3</accession>
<name>A0A0C3CDV3_HEBCY</name>
<dbReference type="EMBL" id="KN831778">
    <property type="protein sequence ID" value="KIM42394.1"/>
    <property type="molecule type" value="Genomic_DNA"/>
</dbReference>
<proteinExistence type="predicted"/>
<organism evidence="1 2">
    <name type="scientific">Hebeloma cylindrosporum</name>
    <dbReference type="NCBI Taxonomy" id="76867"/>
    <lineage>
        <taxon>Eukaryota</taxon>
        <taxon>Fungi</taxon>
        <taxon>Dikarya</taxon>
        <taxon>Basidiomycota</taxon>
        <taxon>Agaricomycotina</taxon>
        <taxon>Agaricomycetes</taxon>
        <taxon>Agaricomycetidae</taxon>
        <taxon>Agaricales</taxon>
        <taxon>Agaricineae</taxon>
        <taxon>Hymenogastraceae</taxon>
        <taxon>Hebeloma</taxon>
    </lineage>
</organism>
<dbReference type="Proteomes" id="UP000053424">
    <property type="component" value="Unassembled WGS sequence"/>
</dbReference>